<comment type="caution">
    <text evidence="1">The sequence shown here is derived from an EMBL/GenBank/DDBJ whole genome shotgun (WGS) entry which is preliminary data.</text>
</comment>
<dbReference type="EMBL" id="WNBM01000004">
    <property type="protein sequence ID" value="MTT76047.1"/>
    <property type="molecule type" value="Genomic_DNA"/>
</dbReference>
<protein>
    <submittedName>
        <fullName evidence="1">DUF3887 domain-containing protein</fullName>
    </submittedName>
</protein>
<dbReference type="Proteomes" id="UP000484547">
    <property type="component" value="Unassembled WGS sequence"/>
</dbReference>
<dbReference type="Gene3D" id="3.10.450.590">
    <property type="match status" value="1"/>
</dbReference>
<dbReference type="OrthoDB" id="1666115at2"/>
<evidence type="ECO:0000313" key="2">
    <source>
        <dbReference type="Proteomes" id="UP000484547"/>
    </source>
</evidence>
<name>A0A7X2XGD0_9FIRM</name>
<accession>A0A7X2XGD0</accession>
<sequence length="154" mass="17160">MIKTCSDERMTYMKKLVMLVTVVLTVAMAAVCFAAGDGNDLNKQQKIVDKFVAALTVADDSGYAGAAAGFSPELKQKMDVKAFAALQKQVKDTLGTMKEMKFVAYERFDQGDRLTYLGSYSKQQLVRVIYGFNKEGKLTEFIFAPVEVQKQEQK</sequence>
<evidence type="ECO:0000313" key="1">
    <source>
        <dbReference type="EMBL" id="MTT76047.1"/>
    </source>
</evidence>
<dbReference type="AlphaFoldDB" id="A0A7X2XGD0"/>
<organism evidence="1 2">
    <name type="scientific">Phascolarctobacterium faecium</name>
    <dbReference type="NCBI Taxonomy" id="33025"/>
    <lineage>
        <taxon>Bacteria</taxon>
        <taxon>Bacillati</taxon>
        <taxon>Bacillota</taxon>
        <taxon>Negativicutes</taxon>
        <taxon>Acidaminococcales</taxon>
        <taxon>Acidaminococcaceae</taxon>
        <taxon>Phascolarctobacterium</taxon>
    </lineage>
</organism>
<reference evidence="1 2" key="1">
    <citation type="journal article" date="2019" name="Nat. Med.">
        <title>A library of human gut bacterial isolates paired with longitudinal multiomics data enables mechanistic microbiome research.</title>
        <authorList>
            <person name="Poyet M."/>
            <person name="Groussin M."/>
            <person name="Gibbons S.M."/>
            <person name="Avila-Pacheco J."/>
            <person name="Jiang X."/>
            <person name="Kearney S.M."/>
            <person name="Perrotta A.R."/>
            <person name="Berdy B."/>
            <person name="Zhao S."/>
            <person name="Lieberman T.D."/>
            <person name="Swanson P.K."/>
            <person name="Smith M."/>
            <person name="Roesemann S."/>
            <person name="Alexander J.E."/>
            <person name="Rich S.A."/>
            <person name="Livny J."/>
            <person name="Vlamakis H."/>
            <person name="Clish C."/>
            <person name="Bullock K."/>
            <person name="Deik A."/>
            <person name="Scott J."/>
            <person name="Pierce K.A."/>
            <person name="Xavier R.J."/>
            <person name="Alm E.J."/>
        </authorList>
    </citation>
    <scope>NUCLEOTIDE SEQUENCE [LARGE SCALE GENOMIC DNA]</scope>
    <source>
        <strain evidence="1 2">BIOML-A13</strain>
    </source>
</reference>
<gene>
    <name evidence="1" type="ORF">GMD11_07210</name>
</gene>
<proteinExistence type="predicted"/>